<dbReference type="RefSeq" id="WP_055743238.1">
    <property type="nucleotide sequence ID" value="NZ_LJJB01000007.1"/>
</dbReference>
<dbReference type="InterPro" id="IPR050266">
    <property type="entry name" value="AB_hydrolase_sf"/>
</dbReference>
<dbReference type="Proteomes" id="UP000051063">
    <property type="component" value="Unassembled WGS sequence"/>
</dbReference>
<proteinExistence type="predicted"/>
<comment type="caution">
    <text evidence="2">The sequence shown here is derived from an EMBL/GenBank/DDBJ whole genome shotgun (WGS) entry which is preliminary data.</text>
</comment>
<keyword evidence="3" id="KW-1185">Reference proteome</keyword>
<dbReference type="PRINTS" id="PR00111">
    <property type="entry name" value="ABHYDROLASE"/>
</dbReference>
<accession>A0ABR5NC25</accession>
<keyword evidence="2" id="KW-0378">Hydrolase</keyword>
<dbReference type="InterPro" id="IPR029058">
    <property type="entry name" value="AB_hydrolase_fold"/>
</dbReference>
<dbReference type="EMBL" id="LJJB01000007">
    <property type="protein sequence ID" value="KQL48941.1"/>
    <property type="molecule type" value="Genomic_DNA"/>
</dbReference>
<dbReference type="Pfam" id="PF00561">
    <property type="entry name" value="Abhydrolase_1"/>
    <property type="match status" value="1"/>
</dbReference>
<dbReference type="PANTHER" id="PTHR43798">
    <property type="entry name" value="MONOACYLGLYCEROL LIPASE"/>
    <property type="match status" value="1"/>
</dbReference>
<dbReference type="SUPFAM" id="SSF53474">
    <property type="entry name" value="alpha/beta-Hydrolases"/>
    <property type="match status" value="1"/>
</dbReference>
<evidence type="ECO:0000259" key="1">
    <source>
        <dbReference type="Pfam" id="PF00561"/>
    </source>
</evidence>
<feature type="domain" description="AB hydrolase-1" evidence="1">
    <location>
        <begin position="23"/>
        <end position="235"/>
    </location>
</feature>
<dbReference type="Gene3D" id="3.40.50.1820">
    <property type="entry name" value="alpha/beta hydrolase"/>
    <property type="match status" value="1"/>
</dbReference>
<evidence type="ECO:0000313" key="2">
    <source>
        <dbReference type="EMBL" id="KQL48941.1"/>
    </source>
</evidence>
<protein>
    <submittedName>
        <fullName evidence="2">Alpha/beta hydrolase</fullName>
    </submittedName>
</protein>
<name>A0ABR5NC25_BRECH</name>
<reference evidence="2 3" key="1">
    <citation type="submission" date="2015-09" db="EMBL/GenBank/DDBJ databases">
        <title>Genome sequencing project for genomic taxonomy and phylogenomics of Bacillus-like bacteria.</title>
        <authorList>
            <person name="Liu B."/>
            <person name="Wang J."/>
            <person name="Zhu Y."/>
            <person name="Liu G."/>
            <person name="Chen Q."/>
            <person name="Chen Z."/>
            <person name="Lan J."/>
            <person name="Che J."/>
            <person name="Ge C."/>
            <person name="Shi H."/>
            <person name="Pan Z."/>
            <person name="Liu X."/>
        </authorList>
    </citation>
    <scope>NUCLEOTIDE SEQUENCE [LARGE SCALE GENOMIC DNA]</scope>
    <source>
        <strain evidence="2 3">DSM 8552</strain>
    </source>
</reference>
<dbReference type="GO" id="GO:0016787">
    <property type="term" value="F:hydrolase activity"/>
    <property type="evidence" value="ECO:0007669"/>
    <property type="project" value="UniProtKB-KW"/>
</dbReference>
<gene>
    <name evidence="2" type="ORF">AN963_03890</name>
</gene>
<organism evidence="2 3">
    <name type="scientific">Brevibacillus choshinensis</name>
    <dbReference type="NCBI Taxonomy" id="54911"/>
    <lineage>
        <taxon>Bacteria</taxon>
        <taxon>Bacillati</taxon>
        <taxon>Bacillota</taxon>
        <taxon>Bacilli</taxon>
        <taxon>Bacillales</taxon>
        <taxon>Paenibacillaceae</taxon>
        <taxon>Brevibacillus</taxon>
    </lineage>
</organism>
<sequence length="259" mass="28696">MERILTLSNGEQIACTFLGQGTPLVCIHAPCIGSINFTSQQPLSDSYQLVLPDLPGHGRSSSLAKPFTIHDLAVYLHELMGLLGHERPILLGYSQGASIALEYALSFPDEVQGLILVSGFSEVSDLYLHSRFYIAEAMASIHGVPLLARSITTSHVESPDMQETWIRHVSLTDADTLKHLYVAGHSYHCTERLPEIHLPTLLVYGEEDRHMYRYRLLLHQGLPQAESVIIPGVAHQVVTKASAELNRLCREFSYVKKGG</sequence>
<dbReference type="InterPro" id="IPR000073">
    <property type="entry name" value="AB_hydrolase_1"/>
</dbReference>
<evidence type="ECO:0000313" key="3">
    <source>
        <dbReference type="Proteomes" id="UP000051063"/>
    </source>
</evidence>